<feature type="transmembrane region" description="Helical" evidence="5">
    <location>
        <begin position="265"/>
        <end position="293"/>
    </location>
</feature>
<feature type="transmembrane region" description="Helical" evidence="5">
    <location>
        <begin position="16"/>
        <end position="37"/>
    </location>
</feature>
<evidence type="ECO:0000256" key="2">
    <source>
        <dbReference type="ARBA" id="ARBA00022692"/>
    </source>
</evidence>
<protein>
    <recommendedName>
        <fullName evidence="6">G-protein coupled receptors family 1 profile domain-containing protein</fullName>
    </recommendedName>
</protein>
<dbReference type="InterPro" id="IPR017452">
    <property type="entry name" value="GPCR_Rhodpsn_7TM"/>
</dbReference>
<comment type="caution">
    <text evidence="7">The sequence shown here is derived from an EMBL/GenBank/DDBJ whole genome shotgun (WGS) entry which is preliminary data.</text>
</comment>
<dbReference type="Proteomes" id="UP001497497">
    <property type="component" value="Unassembled WGS sequence"/>
</dbReference>
<keyword evidence="2 5" id="KW-0812">Transmembrane</keyword>
<feature type="domain" description="G-protein coupled receptors family 1 profile" evidence="6">
    <location>
        <begin position="27"/>
        <end position="328"/>
    </location>
</feature>
<dbReference type="SUPFAM" id="SSF81321">
    <property type="entry name" value="Family A G protein-coupled receptor-like"/>
    <property type="match status" value="1"/>
</dbReference>
<feature type="transmembrane region" description="Helical" evidence="5">
    <location>
        <begin position="305"/>
        <end position="329"/>
    </location>
</feature>
<dbReference type="PROSITE" id="PS50262">
    <property type="entry name" value="G_PROTEIN_RECEP_F1_2"/>
    <property type="match status" value="1"/>
</dbReference>
<keyword evidence="3 5" id="KW-1133">Transmembrane helix</keyword>
<feature type="transmembrane region" description="Helical" evidence="5">
    <location>
        <begin position="208"/>
        <end position="226"/>
    </location>
</feature>
<proteinExistence type="predicted"/>
<gene>
    <name evidence="7" type="ORF">GSLYS_00019798001</name>
</gene>
<dbReference type="Gene3D" id="1.20.1070.10">
    <property type="entry name" value="Rhodopsin 7-helix transmembrane proteins"/>
    <property type="match status" value="1"/>
</dbReference>
<dbReference type="AlphaFoldDB" id="A0AAV2IHC2"/>
<feature type="transmembrane region" description="Helical" evidence="5">
    <location>
        <begin position="146"/>
        <end position="166"/>
    </location>
</feature>
<feature type="transmembrane region" description="Helical" evidence="5">
    <location>
        <begin position="58"/>
        <end position="84"/>
    </location>
</feature>
<evidence type="ECO:0000256" key="3">
    <source>
        <dbReference type="ARBA" id="ARBA00022989"/>
    </source>
</evidence>
<evidence type="ECO:0000259" key="6">
    <source>
        <dbReference type="PROSITE" id="PS50262"/>
    </source>
</evidence>
<evidence type="ECO:0000313" key="7">
    <source>
        <dbReference type="EMBL" id="CAL1546421.1"/>
    </source>
</evidence>
<reference evidence="7 8" key="1">
    <citation type="submission" date="2024-04" db="EMBL/GenBank/DDBJ databases">
        <authorList>
            <consortium name="Genoscope - CEA"/>
            <person name="William W."/>
        </authorList>
    </citation>
    <scope>NUCLEOTIDE SEQUENCE [LARGE SCALE GENOMIC DNA]</scope>
</reference>
<dbReference type="PANTHER" id="PTHR46641">
    <property type="entry name" value="FMRFAMIDE RECEPTOR-RELATED"/>
    <property type="match status" value="1"/>
</dbReference>
<dbReference type="PANTHER" id="PTHR46641:SF2">
    <property type="entry name" value="FMRFAMIDE RECEPTOR"/>
    <property type="match status" value="1"/>
</dbReference>
<dbReference type="EMBL" id="CAXITT010000807">
    <property type="protein sequence ID" value="CAL1546421.1"/>
    <property type="molecule type" value="Genomic_DNA"/>
</dbReference>
<keyword evidence="8" id="KW-1185">Reference proteome</keyword>
<dbReference type="InterPro" id="IPR052954">
    <property type="entry name" value="GPCR-Ligand_Int"/>
</dbReference>
<evidence type="ECO:0000313" key="8">
    <source>
        <dbReference type="Proteomes" id="UP001497497"/>
    </source>
</evidence>
<keyword evidence="4 5" id="KW-0472">Membrane</keyword>
<accession>A0AAV2IHC2</accession>
<comment type="subcellular location">
    <subcellularLocation>
        <location evidence="1">Membrane</location>
    </subcellularLocation>
</comment>
<evidence type="ECO:0000256" key="4">
    <source>
        <dbReference type="ARBA" id="ARBA00023136"/>
    </source>
</evidence>
<dbReference type="GO" id="GO:0016020">
    <property type="term" value="C:membrane"/>
    <property type="evidence" value="ECO:0007669"/>
    <property type="project" value="UniProtKB-SubCell"/>
</dbReference>
<organism evidence="7 8">
    <name type="scientific">Lymnaea stagnalis</name>
    <name type="common">Great pond snail</name>
    <name type="synonym">Helix stagnalis</name>
    <dbReference type="NCBI Taxonomy" id="6523"/>
    <lineage>
        <taxon>Eukaryota</taxon>
        <taxon>Metazoa</taxon>
        <taxon>Spiralia</taxon>
        <taxon>Lophotrochozoa</taxon>
        <taxon>Mollusca</taxon>
        <taxon>Gastropoda</taxon>
        <taxon>Heterobranchia</taxon>
        <taxon>Euthyneura</taxon>
        <taxon>Panpulmonata</taxon>
        <taxon>Hygrophila</taxon>
        <taxon>Lymnaeoidea</taxon>
        <taxon>Lymnaeidae</taxon>
        <taxon>Lymnaea</taxon>
    </lineage>
</organism>
<name>A0AAV2IHC2_LYMST</name>
<evidence type="ECO:0000256" key="5">
    <source>
        <dbReference type="SAM" id="Phobius"/>
    </source>
</evidence>
<evidence type="ECO:0000256" key="1">
    <source>
        <dbReference type="ARBA" id="ARBA00004370"/>
    </source>
</evidence>
<sequence length="341" mass="38438">MKKILIINTLVTDDQYAVVMGIISVMGTAVSLFGLVSNAMIIRTFTAMGVDDGMSVSFLFLSISELVCFLMAIGQEVSIAFWVVEIGSHYNIYSTVHPYVFVNFFGNARNCLFDVPVLITLYLAVAKCMCVVKPLHFKNMFSVSRSVWVTVGICIFSVGSYVPIFANTGVTWEFDKNINRTRPMLWASPYRDVIKNIIWTVRDSVPCLASQVIIVICIYFMSRTLLEAAKFRGSLVAASTSRRNAESYDNNNQGMKRPNLKETQIIQQVVLISAVYIVGNTPKIVIFLAFILVPGLTLNTPYQNVYLIIINIRELIEMITSSVNIFIYYKYNSKFRSHCKC</sequence>